<comment type="caution">
    <text evidence="1">The sequence shown here is derived from an EMBL/GenBank/DDBJ whole genome shotgun (WGS) entry which is preliminary data.</text>
</comment>
<proteinExistence type="predicted"/>
<dbReference type="EMBL" id="JBHLTC010000036">
    <property type="protein sequence ID" value="MFC0627893.1"/>
    <property type="molecule type" value="Genomic_DNA"/>
</dbReference>
<name>A0ABV6QTC9_9ACTN</name>
<evidence type="ECO:0000313" key="1">
    <source>
        <dbReference type="EMBL" id="MFC0627893.1"/>
    </source>
</evidence>
<sequence>MTKTKVVITTAEGTADCTVGLDEAGRTAARQLRKEMHQPAKGTWYNARLELQPSGKLNADFDYDNPPFDGDADADLLLEDQRLFPRDGGHLPGWHPAASR</sequence>
<dbReference type="InterPro" id="IPR006728">
    <property type="entry name" value="YezG-like"/>
</dbReference>
<dbReference type="Gene3D" id="3.30.500.20">
    <property type="entry name" value="BH3703-like domains"/>
    <property type="match status" value="1"/>
</dbReference>
<organism evidence="1 2">
    <name type="scientific">Kribbella deserti</name>
    <dbReference type="NCBI Taxonomy" id="1926257"/>
    <lineage>
        <taxon>Bacteria</taxon>
        <taxon>Bacillati</taxon>
        <taxon>Actinomycetota</taxon>
        <taxon>Actinomycetes</taxon>
        <taxon>Propionibacteriales</taxon>
        <taxon>Kribbellaceae</taxon>
        <taxon>Kribbella</taxon>
    </lineage>
</organism>
<dbReference type="InterPro" id="IPR036170">
    <property type="entry name" value="YezG-like_sf"/>
</dbReference>
<gene>
    <name evidence="1" type="ORF">ACFFGN_27715</name>
</gene>
<keyword evidence="2" id="KW-1185">Reference proteome</keyword>
<protein>
    <submittedName>
        <fullName evidence="1">Immunity protein YezG family protein</fullName>
    </submittedName>
</protein>
<dbReference type="Proteomes" id="UP001589890">
    <property type="component" value="Unassembled WGS sequence"/>
</dbReference>
<dbReference type="Pfam" id="PF04634">
    <property type="entry name" value="YezG-like"/>
    <property type="match status" value="1"/>
</dbReference>
<accession>A0ABV6QTC9</accession>
<dbReference type="RefSeq" id="WP_380053153.1">
    <property type="nucleotide sequence ID" value="NZ_JBHLTC010000036.1"/>
</dbReference>
<evidence type="ECO:0000313" key="2">
    <source>
        <dbReference type="Proteomes" id="UP001589890"/>
    </source>
</evidence>
<reference evidence="1 2" key="1">
    <citation type="submission" date="2024-09" db="EMBL/GenBank/DDBJ databases">
        <authorList>
            <person name="Sun Q."/>
            <person name="Mori K."/>
        </authorList>
    </citation>
    <scope>NUCLEOTIDE SEQUENCE [LARGE SCALE GENOMIC DNA]</scope>
    <source>
        <strain evidence="1 2">CGMCC 1.15906</strain>
    </source>
</reference>
<dbReference type="SUPFAM" id="SSF160424">
    <property type="entry name" value="BH3703-like"/>
    <property type="match status" value="1"/>
</dbReference>